<protein>
    <recommendedName>
        <fullName evidence="2">Peptide N-acetyl-beta-D-glucosaminyl asparaginase amidase A N-terminal domain-containing protein</fullName>
    </recommendedName>
</protein>
<dbReference type="Proteomes" id="UP001279734">
    <property type="component" value="Unassembled WGS sequence"/>
</dbReference>
<evidence type="ECO:0000256" key="1">
    <source>
        <dbReference type="SAM" id="SignalP"/>
    </source>
</evidence>
<gene>
    <name evidence="3" type="ORF">Nepgr_016200</name>
</gene>
<feature type="domain" description="Peptide N-acetyl-beta-D-glucosaminyl asparaginase amidase A N-terminal" evidence="2">
    <location>
        <begin position="58"/>
        <end position="386"/>
    </location>
</feature>
<feature type="chain" id="PRO_5041950229" description="Peptide N-acetyl-beta-D-glucosaminyl asparaginase amidase A N-terminal domain-containing protein" evidence="1">
    <location>
        <begin position="21"/>
        <end position="608"/>
    </location>
</feature>
<dbReference type="InterPro" id="IPR056948">
    <property type="entry name" value="PNGaseA_N"/>
</dbReference>
<comment type="caution">
    <text evidence="3">The sequence shown here is derived from an EMBL/GenBank/DDBJ whole genome shotgun (WGS) entry which is preliminary data.</text>
</comment>
<evidence type="ECO:0000313" key="4">
    <source>
        <dbReference type="Proteomes" id="UP001279734"/>
    </source>
</evidence>
<dbReference type="EMBL" id="BSYO01000014">
    <property type="protein sequence ID" value="GMH14359.1"/>
    <property type="molecule type" value="Genomic_DNA"/>
</dbReference>
<name>A0AAD3SPC5_NEPGR</name>
<reference evidence="3" key="1">
    <citation type="submission" date="2023-05" db="EMBL/GenBank/DDBJ databases">
        <title>Nepenthes gracilis genome sequencing.</title>
        <authorList>
            <person name="Fukushima K."/>
        </authorList>
    </citation>
    <scope>NUCLEOTIDE SEQUENCE</scope>
    <source>
        <strain evidence="3">SING2019-196</strain>
    </source>
</reference>
<evidence type="ECO:0000313" key="3">
    <source>
        <dbReference type="EMBL" id="GMH14359.1"/>
    </source>
</evidence>
<dbReference type="AlphaFoldDB" id="A0AAD3SPC5"/>
<dbReference type="Pfam" id="PF12222">
    <property type="entry name" value="PNGaseA"/>
    <property type="match status" value="1"/>
</dbReference>
<evidence type="ECO:0000259" key="2">
    <source>
        <dbReference type="Pfam" id="PF12222"/>
    </source>
</evidence>
<accession>A0AAD3SPC5</accession>
<feature type="signal peptide" evidence="1">
    <location>
        <begin position="1"/>
        <end position="20"/>
    </location>
</feature>
<sequence length="608" mass="68955">MSFPFSLLLVCLSLLHRSTAVIHHRRPSFLTPTTKSNADDAPPTAYFEVTKPIKVPETEPCSYLVLHHDFGYTYGRPPVLAPYEPPSHCPSKEFSTIVLEWSATCKGRQYDRIFGVWLSGVELLRSCTAEPRANGIVWKVQKDITRYYSLLMSNQTLAVYLGNLVTSTYTGIYHVDITIKFYPAENKHRHGVTAESLAKSAPEPRDWADLILPISRSLPLNDGLWFEIENSTESLWKEFEIPRNVYRAVLEVYVSFHENDEFWYTNLPNDYIAANNLSGTPGNGPFREVVISLDGEVVGAIWPFTVIYTGGINPLLWRPITGIRSFDLPTYDIEITPFLGKILDHKTHKLEFSVTNALNVWYIDANLHLWLDKRRKKTKGKLLKNQVEHLMLSSKLDFHGLDGNFLTTASRSISSTGWVKSSHGKIITHSDQNLKYANFMVMGNDANLQAVNQTIDFNTSVLSKMPSSPILYKFNSYKKFPLYLYTDEIAQGNNSYVYVTNVTFQFDENKVFDHGFGSLTSSLSNLQNAHGNMVVVNNLVVSGLGSTQETYKFSSGSGFCYFRNVSSSNYTILFDEVSSNCDKKSGWRWSSRMGKWWYRAQKAAVVPL</sequence>
<keyword evidence="1" id="KW-0732">Signal</keyword>
<organism evidence="3 4">
    <name type="scientific">Nepenthes gracilis</name>
    <name type="common">Slender pitcher plant</name>
    <dbReference type="NCBI Taxonomy" id="150966"/>
    <lineage>
        <taxon>Eukaryota</taxon>
        <taxon>Viridiplantae</taxon>
        <taxon>Streptophyta</taxon>
        <taxon>Embryophyta</taxon>
        <taxon>Tracheophyta</taxon>
        <taxon>Spermatophyta</taxon>
        <taxon>Magnoliopsida</taxon>
        <taxon>eudicotyledons</taxon>
        <taxon>Gunneridae</taxon>
        <taxon>Pentapetalae</taxon>
        <taxon>Caryophyllales</taxon>
        <taxon>Nepenthaceae</taxon>
        <taxon>Nepenthes</taxon>
    </lineage>
</organism>
<proteinExistence type="predicted"/>
<dbReference type="Pfam" id="PF25156">
    <property type="entry name" value="PNGase_A_C"/>
    <property type="match status" value="1"/>
</dbReference>
<dbReference type="PANTHER" id="PTHR31104">
    <property type="entry name" value="PEPTIDE-N4-(N-ACETYL-BETA-GLUCOSAMINYL)ASPARAGINE AMIDASE A PROTEIN"/>
    <property type="match status" value="1"/>
</dbReference>
<keyword evidence="4" id="KW-1185">Reference proteome</keyword>
<dbReference type="InterPro" id="IPR021102">
    <property type="entry name" value="PNGase_A"/>
</dbReference>